<evidence type="ECO:0000313" key="1">
    <source>
        <dbReference type="EMBL" id="CAK0814294.1"/>
    </source>
</evidence>
<dbReference type="EMBL" id="CAUYUJ010005596">
    <property type="protein sequence ID" value="CAK0814294.1"/>
    <property type="molecule type" value="Genomic_DNA"/>
</dbReference>
<sequence>MQYVGTSSATSVRGLCVLPGWAQLDATSTATIARRSTTIRKWGPSSTLRTDEILSDSADIEQCASMACGTLSRSRGVGRGAEECAPGTCCLSWHPKLARARTI</sequence>
<organism evidence="1 2">
    <name type="scientific">Prorocentrum cordatum</name>
    <dbReference type="NCBI Taxonomy" id="2364126"/>
    <lineage>
        <taxon>Eukaryota</taxon>
        <taxon>Sar</taxon>
        <taxon>Alveolata</taxon>
        <taxon>Dinophyceae</taxon>
        <taxon>Prorocentrales</taxon>
        <taxon>Prorocentraceae</taxon>
        <taxon>Prorocentrum</taxon>
    </lineage>
</organism>
<proteinExistence type="predicted"/>
<protein>
    <recommendedName>
        <fullName evidence="3">Subtilisin</fullName>
    </recommendedName>
</protein>
<dbReference type="Proteomes" id="UP001189429">
    <property type="component" value="Unassembled WGS sequence"/>
</dbReference>
<evidence type="ECO:0000313" key="2">
    <source>
        <dbReference type="Proteomes" id="UP001189429"/>
    </source>
</evidence>
<gene>
    <name evidence="1" type="ORF">PCOR1329_LOCUS17941</name>
</gene>
<reference evidence="1" key="1">
    <citation type="submission" date="2023-10" db="EMBL/GenBank/DDBJ databases">
        <authorList>
            <person name="Chen Y."/>
            <person name="Shah S."/>
            <person name="Dougan E. K."/>
            <person name="Thang M."/>
            <person name="Chan C."/>
        </authorList>
    </citation>
    <scope>NUCLEOTIDE SEQUENCE [LARGE SCALE GENOMIC DNA]</scope>
</reference>
<comment type="caution">
    <text evidence="1">The sequence shown here is derived from an EMBL/GenBank/DDBJ whole genome shotgun (WGS) entry which is preliminary data.</text>
</comment>
<evidence type="ECO:0008006" key="3">
    <source>
        <dbReference type="Google" id="ProtNLM"/>
    </source>
</evidence>
<name>A0ABN9R8P3_9DINO</name>
<accession>A0ABN9R8P3</accession>
<keyword evidence="2" id="KW-1185">Reference proteome</keyword>